<dbReference type="EMBL" id="LNYU01000024">
    <property type="protein sequence ID" value="KTD63780.1"/>
    <property type="molecule type" value="Genomic_DNA"/>
</dbReference>
<comment type="caution">
    <text evidence="2">The sequence shown here is derived from an EMBL/GenBank/DDBJ whole genome shotgun (WGS) entry which is preliminary data.</text>
</comment>
<feature type="coiled-coil region" evidence="1">
    <location>
        <begin position="12"/>
        <end position="39"/>
    </location>
</feature>
<dbReference type="AlphaFoldDB" id="A0A0W0Z3S8"/>
<evidence type="ECO:0000313" key="3">
    <source>
        <dbReference type="Proteomes" id="UP000054703"/>
    </source>
</evidence>
<dbReference type="STRING" id="45074.Lsan_1213"/>
<evidence type="ECO:0000256" key="1">
    <source>
        <dbReference type="SAM" id="Coils"/>
    </source>
</evidence>
<name>A0A0W0Z3S8_9GAMM</name>
<evidence type="ECO:0000313" key="2">
    <source>
        <dbReference type="EMBL" id="KTD63780.1"/>
    </source>
</evidence>
<dbReference type="PATRIC" id="fig|45074.5.peg.1293"/>
<keyword evidence="1" id="KW-0175">Coiled coil</keyword>
<proteinExistence type="predicted"/>
<organism evidence="2 3">
    <name type="scientific">Legionella santicrucis</name>
    <dbReference type="NCBI Taxonomy" id="45074"/>
    <lineage>
        <taxon>Bacteria</taxon>
        <taxon>Pseudomonadati</taxon>
        <taxon>Pseudomonadota</taxon>
        <taxon>Gammaproteobacteria</taxon>
        <taxon>Legionellales</taxon>
        <taxon>Legionellaceae</taxon>
        <taxon>Legionella</taxon>
    </lineage>
</organism>
<reference evidence="2 3" key="1">
    <citation type="submission" date="2015-11" db="EMBL/GenBank/DDBJ databases">
        <title>Genomic analysis of 38 Legionella species identifies large and diverse effector repertoires.</title>
        <authorList>
            <person name="Burstein D."/>
            <person name="Amaro F."/>
            <person name="Zusman T."/>
            <person name="Lifshitz Z."/>
            <person name="Cohen O."/>
            <person name="Gilbert J.A."/>
            <person name="Pupko T."/>
            <person name="Shuman H.A."/>
            <person name="Segal G."/>
        </authorList>
    </citation>
    <scope>NUCLEOTIDE SEQUENCE [LARGE SCALE GENOMIC DNA]</scope>
    <source>
        <strain evidence="2 3">SC-63-C7</strain>
    </source>
</reference>
<accession>A0A0W0Z3S8</accession>
<sequence length="314" mass="36123">MTSFPKKFISEVEDFERRLQKLNELMKEMEERGQTQGEEFKQAKLLKTYVEDNRNKKDLLTPSRQEGGIPANLKADKTNILDAFVRHFKPFIQTIGNCIKKIGKINTSLPETITKLRETRGELKCSQQKLKTMVAYLINAREELAKQCTTLIGAVAAHHQEGNEIQKQRALLQKIQSPNYLIKDKTINGRVIKGEVIKDETIKTLKNNISKLQKKHHEFGCSIKEKERQLKDATANLNLAYEGLKEAILLHRAAVKSVDKAIKNVEQATKYEEQCIDKQQRIKEVLLKVKAESEEAKELTKLTEELLEPSYPRR</sequence>
<protein>
    <submittedName>
        <fullName evidence="2">Uncharacterized protein</fullName>
    </submittedName>
</protein>
<dbReference type="Proteomes" id="UP000054703">
    <property type="component" value="Unassembled WGS sequence"/>
</dbReference>
<keyword evidence="3" id="KW-1185">Reference proteome</keyword>
<gene>
    <name evidence="2" type="ORF">Lsan_1213</name>
</gene>